<dbReference type="PANTHER" id="PTHR47064">
    <property type="entry name" value="PUTATIVE (AFU_ORTHOLOGUE AFUA_1G08990)-RELATED"/>
    <property type="match status" value="1"/>
</dbReference>
<dbReference type="STRING" id="2903.R1BYK3"/>
<accession>A0A0D3IVL8</accession>
<dbReference type="Pfam" id="PF08450">
    <property type="entry name" value="SGL"/>
    <property type="match status" value="1"/>
</dbReference>
<dbReference type="InterPro" id="IPR013658">
    <property type="entry name" value="SGL"/>
</dbReference>
<name>A0A0D3IVL8_EMIH1</name>
<proteinExistence type="predicted"/>
<dbReference type="Proteomes" id="UP000013827">
    <property type="component" value="Unassembled WGS sequence"/>
</dbReference>
<reference evidence="2" key="2">
    <citation type="submission" date="2024-10" db="UniProtKB">
        <authorList>
            <consortium name="EnsemblProtists"/>
        </authorList>
    </citation>
    <scope>IDENTIFICATION</scope>
</reference>
<organism evidence="2 3">
    <name type="scientific">Emiliania huxleyi (strain CCMP1516)</name>
    <dbReference type="NCBI Taxonomy" id="280463"/>
    <lineage>
        <taxon>Eukaryota</taxon>
        <taxon>Haptista</taxon>
        <taxon>Haptophyta</taxon>
        <taxon>Prymnesiophyceae</taxon>
        <taxon>Isochrysidales</taxon>
        <taxon>Noelaerhabdaceae</taxon>
        <taxon>Emiliania</taxon>
    </lineage>
</organism>
<dbReference type="Gene3D" id="2.120.10.30">
    <property type="entry name" value="TolB, C-terminal domain"/>
    <property type="match status" value="1"/>
</dbReference>
<evidence type="ECO:0000313" key="3">
    <source>
        <dbReference type="Proteomes" id="UP000013827"/>
    </source>
</evidence>
<dbReference type="SUPFAM" id="SSF63829">
    <property type="entry name" value="Calcium-dependent phosphotriesterase"/>
    <property type="match status" value="1"/>
</dbReference>
<dbReference type="eggNOG" id="ENOG502RZSA">
    <property type="taxonomic scope" value="Eukaryota"/>
</dbReference>
<keyword evidence="3" id="KW-1185">Reference proteome</keyword>
<reference evidence="3" key="1">
    <citation type="journal article" date="2013" name="Nature">
        <title>Pan genome of the phytoplankton Emiliania underpins its global distribution.</title>
        <authorList>
            <person name="Read B.A."/>
            <person name="Kegel J."/>
            <person name="Klute M.J."/>
            <person name="Kuo A."/>
            <person name="Lefebvre S.C."/>
            <person name="Maumus F."/>
            <person name="Mayer C."/>
            <person name="Miller J."/>
            <person name="Monier A."/>
            <person name="Salamov A."/>
            <person name="Young J."/>
            <person name="Aguilar M."/>
            <person name="Claverie J.M."/>
            <person name="Frickenhaus S."/>
            <person name="Gonzalez K."/>
            <person name="Herman E.K."/>
            <person name="Lin Y.C."/>
            <person name="Napier J."/>
            <person name="Ogata H."/>
            <person name="Sarno A.F."/>
            <person name="Shmutz J."/>
            <person name="Schroeder D."/>
            <person name="de Vargas C."/>
            <person name="Verret F."/>
            <person name="von Dassow P."/>
            <person name="Valentin K."/>
            <person name="Van de Peer Y."/>
            <person name="Wheeler G."/>
            <person name="Dacks J.B."/>
            <person name="Delwiche C.F."/>
            <person name="Dyhrman S.T."/>
            <person name="Glockner G."/>
            <person name="John U."/>
            <person name="Richards T."/>
            <person name="Worden A.Z."/>
            <person name="Zhang X."/>
            <person name="Grigoriev I.V."/>
            <person name="Allen A.E."/>
            <person name="Bidle K."/>
            <person name="Borodovsky M."/>
            <person name="Bowler C."/>
            <person name="Brownlee C."/>
            <person name="Cock J.M."/>
            <person name="Elias M."/>
            <person name="Gladyshev V.N."/>
            <person name="Groth M."/>
            <person name="Guda C."/>
            <person name="Hadaegh A."/>
            <person name="Iglesias-Rodriguez M.D."/>
            <person name="Jenkins J."/>
            <person name="Jones B.M."/>
            <person name="Lawson T."/>
            <person name="Leese F."/>
            <person name="Lindquist E."/>
            <person name="Lobanov A."/>
            <person name="Lomsadze A."/>
            <person name="Malik S.B."/>
            <person name="Marsh M.E."/>
            <person name="Mackinder L."/>
            <person name="Mock T."/>
            <person name="Mueller-Roeber B."/>
            <person name="Pagarete A."/>
            <person name="Parker M."/>
            <person name="Probert I."/>
            <person name="Quesneville H."/>
            <person name="Raines C."/>
            <person name="Rensing S.A."/>
            <person name="Riano-Pachon D.M."/>
            <person name="Richier S."/>
            <person name="Rokitta S."/>
            <person name="Shiraiwa Y."/>
            <person name="Soanes D.M."/>
            <person name="van der Giezen M."/>
            <person name="Wahlund T.M."/>
            <person name="Williams B."/>
            <person name="Wilson W."/>
            <person name="Wolfe G."/>
            <person name="Wurch L.L."/>
        </authorList>
    </citation>
    <scope>NUCLEOTIDE SEQUENCE</scope>
</reference>
<evidence type="ECO:0000313" key="2">
    <source>
        <dbReference type="EnsemblProtists" id="EOD15303"/>
    </source>
</evidence>
<dbReference type="PaxDb" id="2903-EOD15303"/>
<dbReference type="EnsemblProtists" id="EOD15303">
    <property type="protein sequence ID" value="EOD15303"/>
    <property type="gene ID" value="EMIHUDRAFT_211448"/>
</dbReference>
<dbReference type="AlphaFoldDB" id="A0A0D3IVL8"/>
<evidence type="ECO:0000259" key="1">
    <source>
        <dbReference type="Pfam" id="PF08450"/>
    </source>
</evidence>
<dbReference type="InterPro" id="IPR052988">
    <property type="entry name" value="Oryzine_lactonohydrolase"/>
</dbReference>
<dbReference type="KEGG" id="ehx:EMIHUDRAFT_211448"/>
<dbReference type="GeneID" id="17261449"/>
<feature type="domain" description="SMP-30/Gluconolactonase/LRE-like region" evidence="1">
    <location>
        <begin position="233"/>
        <end position="323"/>
    </location>
</feature>
<sequence length="353" mass="37506">MGGCSSFDALVEGGARLLASSDEELFHEAGVWIPSTAEWLVTSNRLKAGTPETHVKILAVHFPSGAVRRLEALEAQIVMGNGGTTDFAGGAYLCSQGLGEQTGSLWHVDASLSVGTRVGPPEGLVLNSLNDVVLHRASGRLLFTDPAYGIEVQGFRTTFHASKAVWGVPADPEKAAHAASWAMLNECHDQPNGVLLSPDERIAYVTDVWSGKWHNNPDVQLRNAAGAGGEQSRIHAFDVVHDAAQGTVALANARTFVDLREEPKPAEGYPDGIKCDEHGNVYAGCGGGVRVYAPSGHFLGRIAVKGGVANLCFGGDDGRTLLMLNETKAFTVRMKVRGALEVTQSLKRVQSKE</sequence>
<dbReference type="PANTHER" id="PTHR47064:SF2">
    <property type="entry name" value="SMP-30_GLUCONOLACTONASE_LRE-LIKE REGION DOMAIN-CONTAINING PROTEIN-RELATED"/>
    <property type="match status" value="1"/>
</dbReference>
<dbReference type="RefSeq" id="XP_005767732.1">
    <property type="nucleotide sequence ID" value="XM_005767675.1"/>
</dbReference>
<dbReference type="InterPro" id="IPR011042">
    <property type="entry name" value="6-blade_b-propeller_TolB-like"/>
</dbReference>
<dbReference type="HOGENOM" id="CLU_036110_1_3_1"/>
<protein>
    <recommendedName>
        <fullName evidence="1">SMP-30/Gluconolactonase/LRE-like region domain-containing protein</fullName>
    </recommendedName>
</protein>